<feature type="chain" id="PRO_5003087795" evidence="1">
    <location>
        <begin position="25"/>
        <end position="53"/>
    </location>
</feature>
<accession>D6RH35</accession>
<dbReference type="ExpressionAtlas" id="D6RH35">
    <property type="expression patterns" value="baseline and differential"/>
</dbReference>
<sequence length="53" mass="5718">MHPAAFPLPVVVATVLWGAAPVRGLIRACSVCRLRSTMPAWTLQTFQLCLGPL</sequence>
<evidence type="ECO:0000313" key="3">
    <source>
        <dbReference type="MGI" id="MGI:1917760"/>
    </source>
</evidence>
<evidence type="ECO:0000313" key="4">
    <source>
        <dbReference type="Proteomes" id="UP000000589"/>
    </source>
</evidence>
<reference evidence="2 4" key="1">
    <citation type="journal article" date="2009" name="PLoS Biol.">
        <title>Lineage-specific biology revealed by a finished genome assembly of the mouse.</title>
        <authorList>
            <consortium name="Mouse Genome Sequencing Consortium"/>
            <person name="Church D.M."/>
            <person name="Goodstadt L."/>
            <person name="Hillier L.W."/>
            <person name="Zody M.C."/>
            <person name="Goldstein S."/>
            <person name="She X."/>
            <person name="Bult C.J."/>
            <person name="Agarwala R."/>
            <person name="Cherry J.L."/>
            <person name="DiCuccio M."/>
            <person name="Hlavina W."/>
            <person name="Kapustin Y."/>
            <person name="Meric P."/>
            <person name="Maglott D."/>
            <person name="Birtle Z."/>
            <person name="Marques A.C."/>
            <person name="Graves T."/>
            <person name="Zhou S."/>
            <person name="Teague B."/>
            <person name="Potamousis K."/>
            <person name="Churas C."/>
            <person name="Place M."/>
            <person name="Herschleb J."/>
            <person name="Runnheim R."/>
            <person name="Forrest D."/>
            <person name="Amos-Landgraf J."/>
            <person name="Schwartz D.C."/>
            <person name="Cheng Z."/>
            <person name="Lindblad-Toh K."/>
            <person name="Eichler E.E."/>
            <person name="Ponting C.P."/>
        </authorList>
    </citation>
    <scope>NUCLEOTIDE SEQUENCE [LARGE SCALE GENOMIC DNA]</scope>
    <source>
        <strain evidence="2 4">C57BL/6J</strain>
    </source>
</reference>
<name>D6RH35_MOUSE</name>
<reference evidence="2" key="3">
    <citation type="submission" date="2025-08" db="UniProtKB">
        <authorList>
            <consortium name="Ensembl"/>
        </authorList>
    </citation>
    <scope>IDENTIFICATION</scope>
    <source>
        <strain evidence="2">C57BL/6J</strain>
    </source>
</reference>
<proteinExistence type="predicted"/>
<dbReference type="Ensembl" id="ENSMUST00000152160.8">
    <property type="protein sequence ID" value="ENSMUSP00000115057.2"/>
    <property type="gene ID" value="ENSMUSG00000040746.16"/>
</dbReference>
<dbReference type="AGR" id="MGI:1917760"/>
<reference evidence="2" key="4">
    <citation type="submission" date="2025-09" db="UniProtKB">
        <authorList>
            <consortium name="Ensembl"/>
        </authorList>
    </citation>
    <scope>IDENTIFICATION</scope>
    <source>
        <strain evidence="2">C57BL/6J</strain>
    </source>
</reference>
<feature type="signal peptide" evidence="1">
    <location>
        <begin position="1"/>
        <end position="24"/>
    </location>
</feature>
<gene>
    <name evidence="2 3" type="primary">Rnf167</name>
</gene>
<evidence type="ECO:0000256" key="1">
    <source>
        <dbReference type="SAM" id="SignalP"/>
    </source>
</evidence>
<dbReference type="Bgee" id="ENSMUSG00000040746">
    <property type="expression patterns" value="Expressed in granulocyte and 260 other cell types or tissues"/>
</dbReference>
<dbReference type="Antibodypedia" id="23476">
    <property type="antibodies" value="85 antibodies from 19 providers"/>
</dbReference>
<keyword evidence="1" id="KW-0732">Signal</keyword>
<dbReference type="AlphaFoldDB" id="D6RH35"/>
<evidence type="ECO:0000313" key="2">
    <source>
        <dbReference type="Ensembl" id="ENSMUSP00000115057.2"/>
    </source>
</evidence>
<protein>
    <submittedName>
        <fullName evidence="2">Ring finger protein 167</fullName>
    </submittedName>
</protein>
<organism evidence="2 4">
    <name type="scientific">Mus musculus</name>
    <name type="common">Mouse</name>
    <dbReference type="NCBI Taxonomy" id="10090"/>
    <lineage>
        <taxon>Eukaryota</taxon>
        <taxon>Metazoa</taxon>
        <taxon>Chordata</taxon>
        <taxon>Craniata</taxon>
        <taxon>Vertebrata</taxon>
        <taxon>Euteleostomi</taxon>
        <taxon>Mammalia</taxon>
        <taxon>Eutheria</taxon>
        <taxon>Euarchontoglires</taxon>
        <taxon>Glires</taxon>
        <taxon>Rodentia</taxon>
        <taxon>Myomorpha</taxon>
        <taxon>Muroidea</taxon>
        <taxon>Muridae</taxon>
        <taxon>Murinae</taxon>
        <taxon>Mus</taxon>
        <taxon>Mus</taxon>
    </lineage>
</organism>
<reference evidence="2 4" key="2">
    <citation type="journal article" date="2011" name="PLoS Biol.">
        <title>Modernizing reference genome assemblies.</title>
        <authorList>
            <person name="Church D.M."/>
            <person name="Schneider V.A."/>
            <person name="Graves T."/>
            <person name="Auger K."/>
            <person name="Cunningham F."/>
            <person name="Bouk N."/>
            <person name="Chen H.C."/>
            <person name="Agarwala R."/>
            <person name="McLaren W.M."/>
            <person name="Ritchie G.R."/>
            <person name="Albracht D."/>
            <person name="Kremitzki M."/>
            <person name="Rock S."/>
            <person name="Kotkiewicz H."/>
            <person name="Kremitzki C."/>
            <person name="Wollam A."/>
            <person name="Trani L."/>
            <person name="Fulton L."/>
            <person name="Fulton R."/>
            <person name="Matthews L."/>
            <person name="Whitehead S."/>
            <person name="Chow W."/>
            <person name="Torrance J."/>
            <person name="Dunn M."/>
            <person name="Harden G."/>
            <person name="Threadgold G."/>
            <person name="Wood J."/>
            <person name="Collins J."/>
            <person name="Heath P."/>
            <person name="Griffiths G."/>
            <person name="Pelan S."/>
            <person name="Grafham D."/>
            <person name="Eichler E.E."/>
            <person name="Weinstock G."/>
            <person name="Mardis E.R."/>
            <person name="Wilson R.K."/>
            <person name="Howe K."/>
            <person name="Flicek P."/>
            <person name="Hubbard T."/>
        </authorList>
    </citation>
    <scope>NUCLEOTIDE SEQUENCE [LARGE SCALE GENOMIC DNA]</scope>
    <source>
        <strain evidence="2 4">C57BL/6J</strain>
    </source>
</reference>
<keyword evidence="4" id="KW-1185">Reference proteome</keyword>
<dbReference type="GeneTree" id="ENSGT00940000159547"/>
<dbReference type="HOGENOM" id="CLU_3068018_0_0_1"/>
<dbReference type="MGI" id="MGI:1917760">
    <property type="gene designation" value="Rnf167"/>
</dbReference>
<dbReference type="VEuPathDB" id="HostDB:ENSMUSG00000040746"/>
<dbReference type="Proteomes" id="UP000000589">
    <property type="component" value="Chromosome 11"/>
</dbReference>